<evidence type="ECO:0000259" key="1">
    <source>
        <dbReference type="PROSITE" id="PS50969"/>
    </source>
</evidence>
<protein>
    <submittedName>
        <fullName evidence="2">CTD small phosphatase-like protein 2-B</fullName>
    </submittedName>
</protein>
<dbReference type="OrthoDB" id="277011at2759"/>
<dbReference type="SMART" id="SM00577">
    <property type="entry name" value="CPDc"/>
    <property type="match status" value="1"/>
</dbReference>
<dbReference type="InterPro" id="IPR004274">
    <property type="entry name" value="FCP1_dom"/>
</dbReference>
<evidence type="ECO:0000313" key="3">
    <source>
        <dbReference type="Proteomes" id="UP000016927"/>
    </source>
</evidence>
<dbReference type="PROSITE" id="PS50969">
    <property type="entry name" value="FCP1"/>
    <property type="match status" value="1"/>
</dbReference>
<dbReference type="GO" id="GO:0016791">
    <property type="term" value="F:phosphatase activity"/>
    <property type="evidence" value="ECO:0007669"/>
    <property type="project" value="InterPro"/>
</dbReference>
<keyword evidence="3" id="KW-1185">Reference proteome</keyword>
<sequence length="231" mass="26599">MSFLDFFTCCDYNSNVKIHDSDQDINQKNVNSTPVPIFDSAKLSDDRVSIIPTKNDNLPTLVLDLDSTLVFSSYTPIENYNFKVNIQSNDTVTTIYVKERPYLRNFIEQCAEKYEMIIFTASKKVYASQVIERIDDKKCIKHILYRESCTVIDSNYIKDISLLGRDLNRTIIVDDSRLAFSLQPHNGILIKPYFGEDGDIALKPLCNKLIEIADSENIIECLKDKNKRFEL</sequence>
<dbReference type="STRING" id="578461.R0MGX0"/>
<dbReference type="EMBL" id="KB908988">
    <property type="protein sequence ID" value="EOB13360.1"/>
    <property type="molecule type" value="Genomic_DNA"/>
</dbReference>
<organism evidence="2 3">
    <name type="scientific">Nosema bombycis (strain CQ1 / CVCC 102059)</name>
    <name type="common">Microsporidian parasite</name>
    <name type="synonym">Pebrine of silkworm</name>
    <dbReference type="NCBI Taxonomy" id="578461"/>
    <lineage>
        <taxon>Eukaryota</taxon>
        <taxon>Fungi</taxon>
        <taxon>Fungi incertae sedis</taxon>
        <taxon>Microsporidia</taxon>
        <taxon>Nosematidae</taxon>
        <taxon>Nosema</taxon>
    </lineage>
</organism>
<dbReference type="HOGENOM" id="CLU_020262_4_5_1"/>
<dbReference type="NCBIfam" id="TIGR02251">
    <property type="entry name" value="HIF-SF_euk"/>
    <property type="match status" value="1"/>
</dbReference>
<dbReference type="AlphaFoldDB" id="R0MGX0"/>
<evidence type="ECO:0000313" key="2">
    <source>
        <dbReference type="EMBL" id="EOB13360.1"/>
    </source>
</evidence>
<dbReference type="Pfam" id="PF03031">
    <property type="entry name" value="NIF"/>
    <property type="match status" value="1"/>
</dbReference>
<gene>
    <name evidence="2" type="primary">CTL2B</name>
    <name evidence="2" type="ORF">NBO_80g0023</name>
</gene>
<dbReference type="Gene3D" id="3.40.50.1000">
    <property type="entry name" value="HAD superfamily/HAD-like"/>
    <property type="match status" value="1"/>
</dbReference>
<dbReference type="InterPro" id="IPR023214">
    <property type="entry name" value="HAD_sf"/>
</dbReference>
<name>R0MGX0_NOSB1</name>
<dbReference type="InterPro" id="IPR011948">
    <property type="entry name" value="Dullard_phosphatase"/>
</dbReference>
<accession>R0MGX0</accession>
<dbReference type="PANTHER" id="PTHR12210">
    <property type="entry name" value="DULLARD PROTEIN PHOSPHATASE"/>
    <property type="match status" value="1"/>
</dbReference>
<dbReference type="FunFam" id="3.40.50.1000:FF:000093">
    <property type="entry name" value="NLI interacting factor-like phosphatase family protein"/>
    <property type="match status" value="1"/>
</dbReference>
<dbReference type="CDD" id="cd07521">
    <property type="entry name" value="HAD_FCP1-like"/>
    <property type="match status" value="1"/>
</dbReference>
<dbReference type="VEuPathDB" id="MicrosporidiaDB:NBO_80g0023"/>
<feature type="domain" description="FCP1 homology" evidence="1">
    <location>
        <begin position="54"/>
        <end position="212"/>
    </location>
</feature>
<reference evidence="2 3" key="1">
    <citation type="journal article" date="2013" name="BMC Genomics">
        <title>Comparative genomics of parasitic silkworm microsporidia reveal an association between genome expansion and host adaptation.</title>
        <authorList>
            <person name="Pan G."/>
            <person name="Xu J."/>
            <person name="Li T."/>
            <person name="Xia Q."/>
            <person name="Liu S.L."/>
            <person name="Zhang G."/>
            <person name="Li S."/>
            <person name="Li C."/>
            <person name="Liu H."/>
            <person name="Yang L."/>
            <person name="Liu T."/>
            <person name="Zhang X."/>
            <person name="Wu Z."/>
            <person name="Fan W."/>
            <person name="Dang X."/>
            <person name="Xiang H."/>
            <person name="Tao M."/>
            <person name="Li Y."/>
            <person name="Hu J."/>
            <person name="Li Z."/>
            <person name="Lin L."/>
            <person name="Luo J."/>
            <person name="Geng L."/>
            <person name="Wang L."/>
            <person name="Long M."/>
            <person name="Wan Y."/>
            <person name="He N."/>
            <person name="Zhang Z."/>
            <person name="Lu C."/>
            <person name="Keeling P.J."/>
            <person name="Wang J."/>
            <person name="Xiang Z."/>
            <person name="Zhou Z."/>
        </authorList>
    </citation>
    <scope>NUCLEOTIDE SEQUENCE [LARGE SCALE GENOMIC DNA]</scope>
    <source>
        <strain evidence="3">CQ1 / CVCC 102059</strain>
    </source>
</reference>
<dbReference type="OMA" id="MDLIPFF"/>
<proteinExistence type="predicted"/>
<dbReference type="InterPro" id="IPR050365">
    <property type="entry name" value="TIM50"/>
</dbReference>
<dbReference type="Proteomes" id="UP000016927">
    <property type="component" value="Unassembled WGS sequence"/>
</dbReference>
<dbReference type="InterPro" id="IPR036412">
    <property type="entry name" value="HAD-like_sf"/>
</dbReference>
<dbReference type="SUPFAM" id="SSF56784">
    <property type="entry name" value="HAD-like"/>
    <property type="match status" value="1"/>
</dbReference>